<feature type="chain" id="PRO_5021243980" evidence="2">
    <location>
        <begin position="24"/>
        <end position="597"/>
    </location>
</feature>
<keyword evidence="4" id="KW-1185">Reference proteome</keyword>
<name>A0A4Y1WT34_9BACT</name>
<feature type="compositionally biased region" description="Basic and acidic residues" evidence="1">
    <location>
        <begin position="31"/>
        <end position="51"/>
    </location>
</feature>
<gene>
    <name evidence="3" type="ORF">A5CBH24_11280</name>
</gene>
<protein>
    <submittedName>
        <fullName evidence="3">Uncharacterized protein</fullName>
    </submittedName>
</protein>
<evidence type="ECO:0000256" key="2">
    <source>
        <dbReference type="SAM" id="SignalP"/>
    </source>
</evidence>
<evidence type="ECO:0000313" key="3">
    <source>
        <dbReference type="EMBL" id="BBL03815.1"/>
    </source>
</evidence>
<dbReference type="KEGG" id="acou:A5CBH24_11280"/>
<keyword evidence="2" id="KW-0732">Signal</keyword>
<feature type="signal peptide" evidence="2">
    <location>
        <begin position="1"/>
        <end position="23"/>
    </location>
</feature>
<evidence type="ECO:0000313" key="4">
    <source>
        <dbReference type="Proteomes" id="UP000318946"/>
    </source>
</evidence>
<proteinExistence type="predicted"/>
<accession>A0A4Y1WT34</accession>
<dbReference type="AlphaFoldDB" id="A0A4Y1WT34"/>
<dbReference type="RefSeq" id="WP_419493665.1">
    <property type="nucleotide sequence ID" value="NZ_DBFZUZ010000013.1"/>
</dbReference>
<dbReference type="EMBL" id="AP019735">
    <property type="protein sequence ID" value="BBL03815.1"/>
    <property type="molecule type" value="Genomic_DNA"/>
</dbReference>
<sequence>MIKKQTWMAILATVVLLAGVGCGDSPEEIDPDKGGGTEQEGPEKPEPEKPEPAPAFVLMLSEAEAMNFRISVESDDPQRNYFVGITTRADFDRLKTAQAVAETLVELEKGYGTIDWTTPDDQLIYRGNKTIDAGRIWSLKPKSDYAVVVFGVGAEGAITTDVFHDFISTTAVMPSQNRLSVSVAPESANVSVTTTNADPYFLDCIATSRIEGYPTDKLAEFLIGSYGSAISECIETGDVTRDFTRLLEEDTDYCAVAFGYLGGYPTTDIVVVPFHTPGGELKPQDCTFSSTVADITLQGATITIKPSNPATPYFWQVYNTTLIESYRKGAGVAQLMADGLAIIAEALSEQAGIEITPEKAAGMVTKTGNDSFVYTTLDPATEYCVMAVGLDNKARQTTEVYISQPFKTLAPGGDVFAPMECTITVNGMTDDGLSVTVSPADKQMTYVGMAGEAEYYAEFASDAEYLTDDLLLWTEMAAGEQMSLVELLTEYGFFLQGDQTYIFPENFTPGNLYLAYTYGLNQQGEVTAGMQKTFFTIDEQGKAHPAAAPAVSNVRKLHRSDLHLAAYSYIPDATRPASPFLNAWTNIAPKRTVGLFE</sequence>
<dbReference type="PROSITE" id="PS51257">
    <property type="entry name" value="PROKAR_LIPOPROTEIN"/>
    <property type="match status" value="1"/>
</dbReference>
<evidence type="ECO:0000256" key="1">
    <source>
        <dbReference type="SAM" id="MobiDB-lite"/>
    </source>
</evidence>
<dbReference type="Proteomes" id="UP000318946">
    <property type="component" value="Chromosome"/>
</dbReference>
<organism evidence="3 4">
    <name type="scientific">Alistipes communis</name>
    <dbReference type="NCBI Taxonomy" id="2585118"/>
    <lineage>
        <taxon>Bacteria</taxon>
        <taxon>Pseudomonadati</taxon>
        <taxon>Bacteroidota</taxon>
        <taxon>Bacteroidia</taxon>
        <taxon>Bacteroidales</taxon>
        <taxon>Rikenellaceae</taxon>
        <taxon>Alistipes</taxon>
    </lineage>
</organism>
<reference evidence="4" key="1">
    <citation type="submission" date="2019-06" db="EMBL/GenBank/DDBJ databases">
        <title>Alistipes onderdonkii subsp. vulgaris subsp. nov., Alistipes dispar sp. nov. and Alistipes communis sp. nov., isolated from human faeces, and creation of Alistipes onderdonkii subsp. onderdonkii subsp. nov.</title>
        <authorList>
            <person name="Sakamoto M."/>
            <person name="Ikeyama N."/>
            <person name="Ogata Y."/>
            <person name="Suda W."/>
            <person name="Iino T."/>
            <person name="Hattori M."/>
            <person name="Ohkuma M."/>
        </authorList>
    </citation>
    <scope>NUCLEOTIDE SEQUENCE [LARGE SCALE GENOMIC DNA]</scope>
    <source>
        <strain evidence="4">5CBH24</strain>
    </source>
</reference>
<feature type="region of interest" description="Disordered" evidence="1">
    <location>
        <begin position="23"/>
        <end position="52"/>
    </location>
</feature>